<dbReference type="EMBL" id="JACBYW010000001">
    <property type="protein sequence ID" value="NYH77323.1"/>
    <property type="molecule type" value="Genomic_DNA"/>
</dbReference>
<accession>A0A852Z4Z7</accession>
<dbReference type="AlphaFoldDB" id="A0A852Z4Z7"/>
<evidence type="ECO:0000256" key="1">
    <source>
        <dbReference type="ARBA" id="ARBA00023186"/>
    </source>
</evidence>
<name>A0A852Z4Z7_9ACTN</name>
<evidence type="ECO:0000313" key="3">
    <source>
        <dbReference type="EMBL" id="NYH77323.1"/>
    </source>
</evidence>
<comment type="subcellular location">
    <subcellularLocation>
        <location evidence="2">Cytoplasm</location>
    </subcellularLocation>
</comment>
<keyword evidence="2" id="KW-0996">Nickel insertion</keyword>
<comment type="subunit">
    <text evidence="2">UreD, UreF and UreG form a complex that acts as a GTP-hydrolysis-dependent molecular chaperone, activating the urease apoprotein by helping to assemble the nickel containing metallocenter of UreC. The UreE protein probably delivers the nickel.</text>
</comment>
<gene>
    <name evidence="2" type="primary">ureD</name>
    <name evidence="3" type="ORF">FHR84_000637</name>
</gene>
<proteinExistence type="inferred from homology"/>
<dbReference type="Proteomes" id="UP000548304">
    <property type="component" value="Unassembled WGS sequence"/>
</dbReference>
<evidence type="ECO:0000313" key="4">
    <source>
        <dbReference type="Proteomes" id="UP000548304"/>
    </source>
</evidence>
<keyword evidence="2" id="KW-0963">Cytoplasm</keyword>
<organism evidence="3 4">
    <name type="scientific">Actinopolyspora biskrensis</name>
    <dbReference type="NCBI Taxonomy" id="1470178"/>
    <lineage>
        <taxon>Bacteria</taxon>
        <taxon>Bacillati</taxon>
        <taxon>Actinomycetota</taxon>
        <taxon>Actinomycetes</taxon>
        <taxon>Actinopolysporales</taxon>
        <taxon>Actinopolysporaceae</taxon>
        <taxon>Actinopolyspora</taxon>
    </lineage>
</organism>
<comment type="function">
    <text evidence="2">Required for maturation of urease via the functional incorporation of the urease nickel metallocenter.</text>
</comment>
<keyword evidence="1 2" id="KW-0143">Chaperone</keyword>
<evidence type="ECO:0000256" key="2">
    <source>
        <dbReference type="HAMAP-Rule" id="MF_01384"/>
    </source>
</evidence>
<reference evidence="3 4" key="1">
    <citation type="submission" date="2020-07" db="EMBL/GenBank/DDBJ databases">
        <title>Genomic Encyclopedia of Type Strains, Phase III (KMG-III): the genomes of soil and plant-associated and newly described type strains.</title>
        <authorList>
            <person name="Whitman W."/>
        </authorList>
    </citation>
    <scope>NUCLEOTIDE SEQUENCE [LARGE SCALE GENOMIC DNA]</scope>
    <source>
        <strain evidence="3 4">CECT 8576</strain>
    </source>
</reference>
<dbReference type="InterPro" id="IPR002669">
    <property type="entry name" value="UreD"/>
</dbReference>
<dbReference type="GO" id="GO:0005737">
    <property type="term" value="C:cytoplasm"/>
    <property type="evidence" value="ECO:0007669"/>
    <property type="project" value="UniProtKB-SubCell"/>
</dbReference>
<dbReference type="HAMAP" id="MF_01384">
    <property type="entry name" value="UreD"/>
    <property type="match status" value="1"/>
</dbReference>
<comment type="caution">
    <text evidence="3">The sequence shown here is derived from an EMBL/GenBank/DDBJ whole genome shotgun (WGS) entry which is preliminary data.</text>
</comment>
<dbReference type="Pfam" id="PF01774">
    <property type="entry name" value="UreD"/>
    <property type="match status" value="1"/>
</dbReference>
<protein>
    <recommendedName>
        <fullName evidence="2">Urease accessory protein UreD</fullName>
    </recommendedName>
</protein>
<dbReference type="RefSeq" id="WP_179533880.1">
    <property type="nucleotide sequence ID" value="NZ_JACBYW010000001.1"/>
</dbReference>
<dbReference type="GO" id="GO:0016151">
    <property type="term" value="F:nickel cation binding"/>
    <property type="evidence" value="ECO:0007669"/>
    <property type="project" value="UniProtKB-UniRule"/>
</dbReference>
<keyword evidence="4" id="KW-1185">Reference proteome</keyword>
<comment type="similarity">
    <text evidence="2">Belongs to the UreD family.</text>
</comment>
<sequence length="272" mass="28130">MSTTSTVATSVSIHAAPARDGDETVLPVLNGRGALVPFHSRTRGDHAHVTLIDTMAGPLGGDEITIDATVSAGARLRVDSAGCALALAGPNGGTATHDTRITVGDEAELCWSPEPVIAAAGSDLIMRNSVTLAPKARLLLRDVQVLGRAEESPGKLATCLTVARSGKPILDQELLFGAGNPTWSSPVVLADHRATGNLLYVSPELSEVMCAPFLLSNSPGSGHAMVTPLAESAVLVTAAAPDARRVNTLLEEGHQRIHETLDSGIMTGLTNM</sequence>